<dbReference type="AlphaFoldDB" id="A0A1G7R0P0"/>
<dbReference type="CDD" id="cd05398">
    <property type="entry name" value="NT_ClassII-CCAase"/>
    <property type="match status" value="1"/>
</dbReference>
<feature type="domain" description="tRNA nucleotidyltransferase/poly(A) polymerase RNA and SrmB- binding" evidence="11">
    <location>
        <begin position="191"/>
        <end position="252"/>
    </location>
</feature>
<dbReference type="InterPro" id="IPR002646">
    <property type="entry name" value="PolA_pol_head_dom"/>
</dbReference>
<keyword evidence="3" id="KW-0819">tRNA processing</keyword>
<keyword evidence="4" id="KW-0548">Nucleotidyltransferase</keyword>
<dbReference type="InterPro" id="IPR050264">
    <property type="entry name" value="Bact_CCA-adding_enz_type3_sf"/>
</dbReference>
<evidence type="ECO:0000256" key="4">
    <source>
        <dbReference type="ARBA" id="ARBA00022695"/>
    </source>
</evidence>
<evidence type="ECO:0000256" key="3">
    <source>
        <dbReference type="ARBA" id="ARBA00022694"/>
    </source>
</evidence>
<dbReference type="InterPro" id="IPR043519">
    <property type="entry name" value="NT_sf"/>
</dbReference>
<comment type="cofactor">
    <cofactor evidence="1">
        <name>Mg(2+)</name>
        <dbReference type="ChEBI" id="CHEBI:18420"/>
    </cofactor>
</comment>
<dbReference type="Gene3D" id="1.10.3090.10">
    <property type="entry name" value="cca-adding enzyme, domain 2"/>
    <property type="match status" value="1"/>
</dbReference>
<dbReference type="CDD" id="cd00077">
    <property type="entry name" value="HDc"/>
    <property type="match status" value="1"/>
</dbReference>
<dbReference type="Pfam" id="PF01966">
    <property type="entry name" value="HD"/>
    <property type="match status" value="1"/>
</dbReference>
<evidence type="ECO:0000259" key="11">
    <source>
        <dbReference type="Pfam" id="PF12627"/>
    </source>
</evidence>
<dbReference type="GO" id="GO:0008033">
    <property type="term" value="P:tRNA processing"/>
    <property type="evidence" value="ECO:0007669"/>
    <property type="project" value="UniProtKB-KW"/>
</dbReference>
<feature type="domain" description="Poly A polymerase head" evidence="9">
    <location>
        <begin position="30"/>
        <end position="164"/>
    </location>
</feature>
<dbReference type="InterPro" id="IPR003607">
    <property type="entry name" value="HD/PDEase_dom"/>
</dbReference>
<dbReference type="InterPro" id="IPR032828">
    <property type="entry name" value="PolyA_RNA-bd"/>
</dbReference>
<dbReference type="EMBL" id="LT629690">
    <property type="protein sequence ID" value="SDG04244.1"/>
    <property type="molecule type" value="Genomic_DNA"/>
</dbReference>
<evidence type="ECO:0000256" key="7">
    <source>
        <dbReference type="ARBA" id="ARBA00022842"/>
    </source>
</evidence>
<proteinExistence type="inferred from homology"/>
<keyword evidence="8" id="KW-0694">RNA-binding</keyword>
<evidence type="ECO:0000256" key="5">
    <source>
        <dbReference type="ARBA" id="ARBA00022723"/>
    </source>
</evidence>
<dbReference type="RefSeq" id="WP_083346760.1">
    <property type="nucleotide sequence ID" value="NZ_LT629690.1"/>
</dbReference>
<evidence type="ECO:0000256" key="8">
    <source>
        <dbReference type="RuleBase" id="RU003953"/>
    </source>
</evidence>
<dbReference type="PANTHER" id="PTHR46173:SF1">
    <property type="entry name" value="CCA TRNA NUCLEOTIDYLTRANSFERASE 1, MITOCHONDRIAL"/>
    <property type="match status" value="1"/>
</dbReference>
<accession>A0A1G7R0P0</accession>
<keyword evidence="2 8" id="KW-0808">Transferase</keyword>
<dbReference type="GO" id="GO:0000049">
    <property type="term" value="F:tRNA binding"/>
    <property type="evidence" value="ECO:0007669"/>
    <property type="project" value="TreeGrafter"/>
</dbReference>
<dbReference type="GO" id="GO:0046872">
    <property type="term" value="F:metal ion binding"/>
    <property type="evidence" value="ECO:0007669"/>
    <property type="project" value="UniProtKB-KW"/>
</dbReference>
<reference evidence="12 13" key="1">
    <citation type="submission" date="2016-10" db="EMBL/GenBank/DDBJ databases">
        <authorList>
            <person name="de Groot N.N."/>
        </authorList>
    </citation>
    <scope>NUCLEOTIDE SEQUENCE [LARGE SCALE GENOMIC DNA]</scope>
    <source>
        <strain evidence="12 13">GAS232</strain>
    </source>
</reference>
<evidence type="ECO:0000256" key="2">
    <source>
        <dbReference type="ARBA" id="ARBA00022679"/>
    </source>
</evidence>
<feature type="domain" description="HD" evidence="10">
    <location>
        <begin position="285"/>
        <end position="367"/>
    </location>
</feature>
<comment type="similarity">
    <text evidence="8">Belongs to the tRNA nucleotidyltransferase/poly(A) polymerase family.</text>
</comment>
<dbReference type="PANTHER" id="PTHR46173">
    <property type="entry name" value="CCA TRNA NUCLEOTIDYLTRANSFERASE 1, MITOCHONDRIAL"/>
    <property type="match status" value="1"/>
</dbReference>
<evidence type="ECO:0000256" key="6">
    <source>
        <dbReference type="ARBA" id="ARBA00022741"/>
    </source>
</evidence>
<dbReference type="Pfam" id="PF01743">
    <property type="entry name" value="PolyA_pol"/>
    <property type="match status" value="1"/>
</dbReference>
<organism evidence="12 13">
    <name type="scientific">Terriglobus roseus</name>
    <dbReference type="NCBI Taxonomy" id="392734"/>
    <lineage>
        <taxon>Bacteria</taxon>
        <taxon>Pseudomonadati</taxon>
        <taxon>Acidobacteriota</taxon>
        <taxon>Terriglobia</taxon>
        <taxon>Terriglobales</taxon>
        <taxon>Acidobacteriaceae</taxon>
        <taxon>Terriglobus</taxon>
    </lineage>
</organism>
<keyword evidence="6" id="KW-0547">Nucleotide-binding</keyword>
<dbReference type="NCBIfam" id="TIGR00277">
    <property type="entry name" value="HDIG"/>
    <property type="match status" value="1"/>
</dbReference>
<dbReference type="SUPFAM" id="SSF81301">
    <property type="entry name" value="Nucleotidyltransferase"/>
    <property type="match status" value="1"/>
</dbReference>
<dbReference type="Pfam" id="PF12627">
    <property type="entry name" value="PolyA_pol_RNAbd"/>
    <property type="match status" value="1"/>
</dbReference>
<dbReference type="Proteomes" id="UP000182427">
    <property type="component" value="Chromosome I"/>
</dbReference>
<evidence type="ECO:0000256" key="1">
    <source>
        <dbReference type="ARBA" id="ARBA00001946"/>
    </source>
</evidence>
<evidence type="ECO:0000313" key="12">
    <source>
        <dbReference type="EMBL" id="SDG04244.1"/>
    </source>
</evidence>
<evidence type="ECO:0000259" key="9">
    <source>
        <dbReference type="Pfam" id="PF01743"/>
    </source>
</evidence>
<dbReference type="InterPro" id="IPR006674">
    <property type="entry name" value="HD_domain"/>
</dbReference>
<evidence type="ECO:0000259" key="10">
    <source>
        <dbReference type="Pfam" id="PF01966"/>
    </source>
</evidence>
<dbReference type="OrthoDB" id="9805698at2"/>
<sequence length="471" mass="53037">MKALENAKATPAFQAALHIVEELDDRGFHAYFAGGCVRDLLMGIAAKDYDVATNARPEKVMMGFDRTFSVGAHFGVVIVCNANKGEGCEVQTEVATFRCDGEYVDGRRPVDVEYAEKPEDDVQRRDFTINGMLLDPIGLTEDNIKEKLLDFVNGQQDLKAGIVRAIGDPQKRFEEDKLRMLRAVRFAARFDFTIEAQTMRAIQQQAATITQVSNERIRDELTKMLTEGHAKRAFELLDETGLLQHVLPEVAAMKGVEQPPEWHPEGDVWIHTLLLLDQLPANVKGTLAWGALLHDVGKPPTFRPPDPADPKPRIRFNGHAEVGATMTRAIMNRLRFSSADIDQVVSLVANHMRFGDVKHMKQSTLKRFFRLNDFPEHLALHKLDVTSSHNLLDLYHFAKEEFEKAPEEVYRPTPLLTGRDLIDAGLRPGPRFKQLLQDLEDAQLEGAIHTREEAINLLRDLLAKSPVEIAR</sequence>
<keyword evidence="7" id="KW-0460">Magnesium</keyword>
<dbReference type="SUPFAM" id="SSF81891">
    <property type="entry name" value="Poly A polymerase C-terminal region-like"/>
    <property type="match status" value="1"/>
</dbReference>
<dbReference type="Gene3D" id="3.30.460.10">
    <property type="entry name" value="Beta Polymerase, domain 2"/>
    <property type="match status" value="1"/>
</dbReference>
<gene>
    <name evidence="12" type="ORF">SAMN05444167_4074</name>
</gene>
<dbReference type="GO" id="GO:0000166">
    <property type="term" value="F:nucleotide binding"/>
    <property type="evidence" value="ECO:0007669"/>
    <property type="project" value="UniProtKB-KW"/>
</dbReference>
<dbReference type="InterPro" id="IPR006675">
    <property type="entry name" value="HDIG_dom"/>
</dbReference>
<evidence type="ECO:0000313" key="13">
    <source>
        <dbReference type="Proteomes" id="UP000182427"/>
    </source>
</evidence>
<dbReference type="GO" id="GO:0016779">
    <property type="term" value="F:nucleotidyltransferase activity"/>
    <property type="evidence" value="ECO:0007669"/>
    <property type="project" value="UniProtKB-KW"/>
</dbReference>
<keyword evidence="5" id="KW-0479">Metal-binding</keyword>
<name>A0A1G7R0P0_9BACT</name>
<keyword evidence="13" id="KW-1185">Reference proteome</keyword>
<protein>
    <submittedName>
        <fullName evidence="12">Poly(A) polymerase</fullName>
    </submittedName>
</protein>